<evidence type="ECO:0000256" key="2">
    <source>
        <dbReference type="ARBA" id="ARBA00022741"/>
    </source>
</evidence>
<dbReference type="PIRSF" id="PIRSF003073">
    <property type="entry name" value="DNAC_TnpB_IstB"/>
    <property type="match status" value="1"/>
</dbReference>
<dbReference type="InterPro" id="IPR047661">
    <property type="entry name" value="IstB"/>
</dbReference>
<comment type="caution">
    <text evidence="5">The sequence shown here is derived from an EMBL/GenBank/DDBJ whole genome shotgun (WGS) entry which is preliminary data.</text>
</comment>
<dbReference type="InterPro" id="IPR028350">
    <property type="entry name" value="DNAC/IstB-like"/>
</dbReference>
<name>A0ABN0T3F5_9GAMM</name>
<protein>
    <submittedName>
        <fullName evidence="5">IS21-like element ISFK1 family helper ATPase IstB</fullName>
    </submittedName>
</protein>
<dbReference type="SMART" id="SM00382">
    <property type="entry name" value="AAA"/>
    <property type="match status" value="1"/>
</dbReference>
<accession>A0ABN0T3F5</accession>
<evidence type="ECO:0000313" key="5">
    <source>
        <dbReference type="EMBL" id="GAA0211137.1"/>
    </source>
</evidence>
<comment type="similarity">
    <text evidence="1">Belongs to the IS21/IS1162 putative ATP-binding protein family.</text>
</comment>
<reference evidence="5 6" key="1">
    <citation type="journal article" date="2019" name="Int. J. Syst. Evol. Microbiol.">
        <title>The Global Catalogue of Microorganisms (GCM) 10K type strain sequencing project: providing services to taxonomists for standard genome sequencing and annotation.</title>
        <authorList>
            <consortium name="The Broad Institute Genomics Platform"/>
            <consortium name="The Broad Institute Genome Sequencing Center for Infectious Disease"/>
            <person name="Wu L."/>
            <person name="Ma J."/>
        </authorList>
    </citation>
    <scope>NUCLEOTIDE SEQUENCE [LARGE SCALE GENOMIC DNA]</scope>
    <source>
        <strain evidence="5 6">JCM 16211</strain>
    </source>
</reference>
<dbReference type="Pfam" id="PF01695">
    <property type="entry name" value="IstB_IS21"/>
    <property type="match status" value="1"/>
</dbReference>
<dbReference type="InterPro" id="IPR003593">
    <property type="entry name" value="AAA+_ATPase"/>
</dbReference>
<dbReference type="NCBIfam" id="NF038214">
    <property type="entry name" value="IS21_help_AAA"/>
    <property type="match status" value="1"/>
</dbReference>
<gene>
    <name evidence="5" type="primary">istB</name>
    <name evidence="5" type="ORF">GCM10009123_17950</name>
</gene>
<dbReference type="InterPro" id="IPR002611">
    <property type="entry name" value="IstB_ATP-bd"/>
</dbReference>
<keyword evidence="6" id="KW-1185">Reference proteome</keyword>
<dbReference type="PANTHER" id="PTHR30050:SF4">
    <property type="entry name" value="ATP-BINDING PROTEIN RV3427C IN INSERTION SEQUENCE-RELATED"/>
    <property type="match status" value="1"/>
</dbReference>
<evidence type="ECO:0000259" key="4">
    <source>
        <dbReference type="SMART" id="SM00382"/>
    </source>
</evidence>
<evidence type="ECO:0000256" key="1">
    <source>
        <dbReference type="ARBA" id="ARBA00008059"/>
    </source>
</evidence>
<evidence type="ECO:0000313" key="6">
    <source>
        <dbReference type="Proteomes" id="UP001501221"/>
    </source>
</evidence>
<sequence length="247" mass="28515">MSFQQNIEQLKELRLSAFSERYDHDQGIPDNQALGFDERLNSYLDAQLHHNRQMRFERLMRQSKIKYKSACREHVKYTSARNLDKSTFDPLFLCEWIKRSQNIIVCGLTGTGKTYLACALGVEAIRRDNKVLFIRYPLLVEEMAMARAEGTIAKYRTKLSKFKVLVIDDWGISPIEPLVRQDLLEIIEAVTNNGSLIITSQLPISSWHDSIGESTIADAILDRIVHRSHKFELEGESMRKQGQENKL</sequence>
<feature type="domain" description="AAA+ ATPase" evidence="4">
    <location>
        <begin position="99"/>
        <end position="231"/>
    </location>
</feature>
<evidence type="ECO:0000256" key="3">
    <source>
        <dbReference type="ARBA" id="ARBA00022840"/>
    </source>
</evidence>
<dbReference type="PANTHER" id="PTHR30050">
    <property type="entry name" value="CHROMOSOMAL REPLICATION INITIATOR PROTEIN DNAA"/>
    <property type="match status" value="1"/>
</dbReference>
<dbReference type="InterPro" id="IPR027417">
    <property type="entry name" value="P-loop_NTPase"/>
</dbReference>
<dbReference type="EMBL" id="BAAAFM010000006">
    <property type="protein sequence ID" value="GAA0211137.1"/>
    <property type="molecule type" value="Genomic_DNA"/>
</dbReference>
<dbReference type="Gene3D" id="3.40.50.300">
    <property type="entry name" value="P-loop containing nucleotide triphosphate hydrolases"/>
    <property type="match status" value="1"/>
</dbReference>
<dbReference type="RefSeq" id="WP_343989433.1">
    <property type="nucleotide sequence ID" value="NZ_BAAAFM010000006.1"/>
</dbReference>
<dbReference type="SUPFAM" id="SSF52540">
    <property type="entry name" value="P-loop containing nucleoside triphosphate hydrolases"/>
    <property type="match status" value="1"/>
</dbReference>
<keyword evidence="3" id="KW-0067">ATP-binding</keyword>
<dbReference type="Proteomes" id="UP001501221">
    <property type="component" value="Unassembled WGS sequence"/>
</dbReference>
<organism evidence="5 6">
    <name type="scientific">Kangiella japonica</name>
    <dbReference type="NCBI Taxonomy" id="647384"/>
    <lineage>
        <taxon>Bacteria</taxon>
        <taxon>Pseudomonadati</taxon>
        <taxon>Pseudomonadota</taxon>
        <taxon>Gammaproteobacteria</taxon>
        <taxon>Kangiellales</taxon>
        <taxon>Kangiellaceae</taxon>
        <taxon>Kangiella</taxon>
    </lineage>
</organism>
<proteinExistence type="inferred from homology"/>
<dbReference type="CDD" id="cd00009">
    <property type="entry name" value="AAA"/>
    <property type="match status" value="1"/>
</dbReference>
<keyword evidence="2" id="KW-0547">Nucleotide-binding</keyword>